<keyword evidence="3" id="KW-0732">Signal</keyword>
<feature type="region of interest" description="Disordered" evidence="1">
    <location>
        <begin position="163"/>
        <end position="189"/>
    </location>
</feature>
<evidence type="ECO:0000256" key="1">
    <source>
        <dbReference type="SAM" id="MobiDB-lite"/>
    </source>
</evidence>
<name>A0A846XIT9_9NOCA</name>
<accession>A0A846XIT9</accession>
<keyword evidence="2" id="KW-0812">Transmembrane</keyword>
<evidence type="ECO:0000256" key="2">
    <source>
        <dbReference type="SAM" id="Phobius"/>
    </source>
</evidence>
<sequence length="218" mass="22278">MSHGFSPTLRRGLTTAAAAGLVLAGAGPAAAHVSVSAPNATPGRSTVATFSVPTESDTAATTALRVTVPEIATARTEPVPGWTAKIERDDEDRVVAVTWTANPSSPGIRPGEFQRFVVSLGPLPETDSIDFPVEQTYSDGSVVRWNETGDHDSAQYPAPVLTLGADAGDQSGHEHGDQAAAEPGEGTDTTARWLGGLGLAFAALALGAGVGAVVRGRR</sequence>
<dbReference type="PROSITE" id="PS51318">
    <property type="entry name" value="TAT"/>
    <property type="match status" value="1"/>
</dbReference>
<protein>
    <submittedName>
        <fullName evidence="5">YcnI family protein</fullName>
    </submittedName>
</protein>
<keyword evidence="6" id="KW-1185">Reference proteome</keyword>
<proteinExistence type="predicted"/>
<evidence type="ECO:0000256" key="3">
    <source>
        <dbReference type="SAM" id="SignalP"/>
    </source>
</evidence>
<keyword evidence="2" id="KW-0472">Membrane</keyword>
<dbReference type="Pfam" id="PF07987">
    <property type="entry name" value="DUF1775"/>
    <property type="match status" value="1"/>
</dbReference>
<dbReference type="AlphaFoldDB" id="A0A846XIT9"/>
<comment type="caution">
    <text evidence="5">The sequence shown here is derived from an EMBL/GenBank/DDBJ whole genome shotgun (WGS) entry which is preliminary data.</text>
</comment>
<evidence type="ECO:0000313" key="6">
    <source>
        <dbReference type="Proteomes" id="UP000565715"/>
    </source>
</evidence>
<dbReference type="EMBL" id="JAAXOO010000006">
    <property type="protein sequence ID" value="NKY36241.1"/>
    <property type="molecule type" value="Genomic_DNA"/>
</dbReference>
<dbReference type="InterPro" id="IPR012533">
    <property type="entry name" value="YcnI-copper_dom"/>
</dbReference>
<dbReference type="RefSeq" id="WP_068044955.1">
    <property type="nucleotide sequence ID" value="NZ_JAAXOO010000006.1"/>
</dbReference>
<feature type="domain" description="YncI copper-binding" evidence="4">
    <location>
        <begin position="32"/>
        <end position="163"/>
    </location>
</feature>
<reference evidence="5 6" key="1">
    <citation type="submission" date="2020-04" db="EMBL/GenBank/DDBJ databases">
        <title>MicrobeNet Type strains.</title>
        <authorList>
            <person name="Nicholson A.C."/>
        </authorList>
    </citation>
    <scope>NUCLEOTIDE SEQUENCE [LARGE SCALE GENOMIC DNA]</scope>
    <source>
        <strain evidence="5 6">DSM 45078</strain>
    </source>
</reference>
<keyword evidence="2" id="KW-1133">Transmembrane helix</keyword>
<evidence type="ECO:0000259" key="4">
    <source>
        <dbReference type="Pfam" id="PF07987"/>
    </source>
</evidence>
<dbReference type="InterPro" id="IPR038507">
    <property type="entry name" value="YcnI-like_sf"/>
</dbReference>
<feature type="transmembrane region" description="Helical" evidence="2">
    <location>
        <begin position="193"/>
        <end position="214"/>
    </location>
</feature>
<dbReference type="InterPro" id="IPR006311">
    <property type="entry name" value="TAT_signal"/>
</dbReference>
<dbReference type="CDD" id="cd08545">
    <property type="entry name" value="YcnI_like"/>
    <property type="match status" value="1"/>
</dbReference>
<gene>
    <name evidence="5" type="ORF">HGA13_24685</name>
</gene>
<dbReference type="Gene3D" id="2.60.40.2230">
    <property type="entry name" value="Uncharacterised protein YcnI-like PF07987, DUF1775"/>
    <property type="match status" value="1"/>
</dbReference>
<feature type="chain" id="PRO_5032583799" evidence="3">
    <location>
        <begin position="32"/>
        <end position="218"/>
    </location>
</feature>
<organism evidence="5 6">
    <name type="scientific">Nocardia speluncae</name>
    <dbReference type="NCBI Taxonomy" id="419477"/>
    <lineage>
        <taxon>Bacteria</taxon>
        <taxon>Bacillati</taxon>
        <taxon>Actinomycetota</taxon>
        <taxon>Actinomycetes</taxon>
        <taxon>Mycobacteriales</taxon>
        <taxon>Nocardiaceae</taxon>
        <taxon>Nocardia</taxon>
    </lineage>
</organism>
<dbReference type="Proteomes" id="UP000565715">
    <property type="component" value="Unassembled WGS sequence"/>
</dbReference>
<feature type="signal peptide" evidence="3">
    <location>
        <begin position="1"/>
        <end position="31"/>
    </location>
</feature>
<evidence type="ECO:0000313" key="5">
    <source>
        <dbReference type="EMBL" id="NKY36241.1"/>
    </source>
</evidence>